<reference evidence="1" key="1">
    <citation type="submission" date="2022-10" db="EMBL/GenBank/DDBJ databases">
        <title>Complete Genome of Trichothecium roseum strain YXFP-22015, a Plant Pathogen Isolated from Citrus.</title>
        <authorList>
            <person name="Wang Y."/>
            <person name="Zhu L."/>
        </authorList>
    </citation>
    <scope>NUCLEOTIDE SEQUENCE</scope>
    <source>
        <strain evidence="1">YXFP-22015</strain>
    </source>
</reference>
<name>A0ACC0UZS5_9HYPO</name>
<organism evidence="1 2">
    <name type="scientific">Trichothecium roseum</name>
    <dbReference type="NCBI Taxonomy" id="47278"/>
    <lineage>
        <taxon>Eukaryota</taxon>
        <taxon>Fungi</taxon>
        <taxon>Dikarya</taxon>
        <taxon>Ascomycota</taxon>
        <taxon>Pezizomycotina</taxon>
        <taxon>Sordariomycetes</taxon>
        <taxon>Hypocreomycetidae</taxon>
        <taxon>Hypocreales</taxon>
        <taxon>Hypocreales incertae sedis</taxon>
        <taxon>Trichothecium</taxon>
    </lineage>
</organism>
<dbReference type="EMBL" id="CM047944">
    <property type="protein sequence ID" value="KAI9899664.1"/>
    <property type="molecule type" value="Genomic_DNA"/>
</dbReference>
<keyword evidence="2" id="KW-1185">Reference proteome</keyword>
<proteinExistence type="predicted"/>
<protein>
    <submittedName>
        <fullName evidence="1">Uncharacterized protein</fullName>
    </submittedName>
</protein>
<dbReference type="Proteomes" id="UP001163324">
    <property type="component" value="Chromosome 5"/>
</dbReference>
<comment type="caution">
    <text evidence="1">The sequence shown here is derived from an EMBL/GenBank/DDBJ whole genome shotgun (WGS) entry which is preliminary data.</text>
</comment>
<sequence length="339" mass="36633">MSRNLQHQAKSEASILALFRRQWFAHGDPIDPSTDLSPKTAIITAANGGLGLEVARQLCRLRLGRLVITARSQAKVDGAAQKLRAEFPKTKVDVRLLDMNSYASVLAFAESCEKDLERVDFVLLNAGVQSGVHEANPETGHETDVQVNHLSAALLAVLLVPVLRSKKVAGQAAPPVLSIVASDTAYQASLKDTTNIIAAMDAPENFSRMANYSGSKLLIVMFVAALAAKVDARDVVVHTSNPGITAGTSLTQHNRTLVIKILEQVGRLLARSLAAGAHILVDGLLRKGDAESHGSFVSDWTIKPYPEIMYGEKGANIGERLWEETMEEFRRADITLPAL</sequence>
<accession>A0ACC0UZS5</accession>
<gene>
    <name evidence="1" type="ORF">N3K66_006125</name>
</gene>
<evidence type="ECO:0000313" key="1">
    <source>
        <dbReference type="EMBL" id="KAI9899664.1"/>
    </source>
</evidence>
<evidence type="ECO:0000313" key="2">
    <source>
        <dbReference type="Proteomes" id="UP001163324"/>
    </source>
</evidence>